<keyword evidence="2" id="KW-0488">Methylation</keyword>
<dbReference type="AlphaFoldDB" id="A0A7X0CFU3"/>
<dbReference type="GO" id="GO:0043107">
    <property type="term" value="P:type IV pilus-dependent motility"/>
    <property type="evidence" value="ECO:0007669"/>
    <property type="project" value="TreeGrafter"/>
</dbReference>
<dbReference type="Proteomes" id="UP000540787">
    <property type="component" value="Unassembled WGS sequence"/>
</dbReference>
<dbReference type="RefSeq" id="WP_221290711.1">
    <property type="nucleotide sequence ID" value="NZ_JACHBX010000004.1"/>
</dbReference>
<dbReference type="SUPFAM" id="SSF54523">
    <property type="entry name" value="Pili subunits"/>
    <property type="match status" value="1"/>
</dbReference>
<dbReference type="Pfam" id="PF00114">
    <property type="entry name" value="Pilin"/>
    <property type="match status" value="1"/>
</dbReference>
<accession>A0A7X0CFU3</accession>
<feature type="transmembrane region" description="Helical" evidence="4">
    <location>
        <begin position="20"/>
        <end position="38"/>
    </location>
</feature>
<evidence type="ECO:0000256" key="3">
    <source>
        <dbReference type="RuleBase" id="RU000389"/>
    </source>
</evidence>
<name>A0A7X0CFU3_9BURK</name>
<proteinExistence type="inferred from homology"/>
<keyword evidence="4" id="KW-0812">Transmembrane</keyword>
<evidence type="ECO:0000256" key="4">
    <source>
        <dbReference type="SAM" id="Phobius"/>
    </source>
</evidence>
<protein>
    <submittedName>
        <fullName evidence="5">Type IV pilus assembly protein PilA</fullName>
    </submittedName>
</protein>
<keyword evidence="6" id="KW-1185">Reference proteome</keyword>
<keyword evidence="3" id="KW-0281">Fimbrium</keyword>
<dbReference type="Pfam" id="PF07963">
    <property type="entry name" value="N_methyl"/>
    <property type="match status" value="1"/>
</dbReference>
<evidence type="ECO:0000256" key="2">
    <source>
        <dbReference type="ARBA" id="ARBA00022481"/>
    </source>
</evidence>
<gene>
    <name evidence="5" type="ORF">HD842_003630</name>
</gene>
<reference evidence="5 6" key="1">
    <citation type="submission" date="2020-08" db="EMBL/GenBank/DDBJ databases">
        <title>The Agave Microbiome: Exploring the role of microbial communities in plant adaptations to desert environments.</title>
        <authorList>
            <person name="Partida-Martinez L.P."/>
        </authorList>
    </citation>
    <scope>NUCLEOTIDE SEQUENCE [LARGE SCALE GENOMIC DNA]</scope>
    <source>
        <strain evidence="5 6">AT3.2</strain>
    </source>
</reference>
<evidence type="ECO:0000256" key="1">
    <source>
        <dbReference type="ARBA" id="ARBA00005233"/>
    </source>
</evidence>
<dbReference type="PANTHER" id="PTHR30093:SF34">
    <property type="entry name" value="PREPILIN PEPTIDASE-DEPENDENT PROTEIN D"/>
    <property type="match status" value="1"/>
</dbReference>
<dbReference type="InterPro" id="IPR012902">
    <property type="entry name" value="N_methyl_site"/>
</dbReference>
<dbReference type="PROSITE" id="PS00409">
    <property type="entry name" value="PROKAR_NTER_METHYL"/>
    <property type="match status" value="1"/>
</dbReference>
<dbReference type="EMBL" id="JACHBX010000004">
    <property type="protein sequence ID" value="MBB6135463.1"/>
    <property type="molecule type" value="Genomic_DNA"/>
</dbReference>
<dbReference type="GO" id="GO:0007155">
    <property type="term" value="P:cell adhesion"/>
    <property type="evidence" value="ECO:0007669"/>
    <property type="project" value="InterPro"/>
</dbReference>
<dbReference type="Gene3D" id="3.30.700.10">
    <property type="entry name" value="Glycoprotein, Type 4 Pilin"/>
    <property type="match status" value="1"/>
</dbReference>
<sequence length="156" mass="15476">MNFKQMQTKKAEGGFTLIELMIVVAIIGILAAVAIPAYQDYVAKAKFASALAEVSPAKTGFEVALNDGLTPAIPGADGTVADGSAPIGVQATNGNSTIAVTTATSAGVITATIVGGSSGVATKTITLTRDADTGQWTCATTVAQKLAGPVSTCTGV</sequence>
<dbReference type="GO" id="GO:0044096">
    <property type="term" value="C:type IV pilus"/>
    <property type="evidence" value="ECO:0007669"/>
    <property type="project" value="TreeGrafter"/>
</dbReference>
<comment type="similarity">
    <text evidence="1 3">Belongs to the N-Me-Phe pilin family.</text>
</comment>
<dbReference type="InterPro" id="IPR001082">
    <property type="entry name" value="Pilin"/>
</dbReference>
<evidence type="ECO:0000313" key="5">
    <source>
        <dbReference type="EMBL" id="MBB6135463.1"/>
    </source>
</evidence>
<keyword evidence="4" id="KW-1133">Transmembrane helix</keyword>
<keyword evidence="4" id="KW-0472">Membrane</keyword>
<dbReference type="PANTHER" id="PTHR30093">
    <property type="entry name" value="GENERAL SECRETION PATHWAY PROTEIN G"/>
    <property type="match status" value="1"/>
</dbReference>
<evidence type="ECO:0000313" key="6">
    <source>
        <dbReference type="Proteomes" id="UP000540787"/>
    </source>
</evidence>
<comment type="caution">
    <text evidence="5">The sequence shown here is derived from an EMBL/GenBank/DDBJ whole genome shotgun (WGS) entry which is preliminary data.</text>
</comment>
<organism evidence="5 6">
    <name type="scientific">Massilia aurea</name>
    <dbReference type="NCBI Taxonomy" id="373040"/>
    <lineage>
        <taxon>Bacteria</taxon>
        <taxon>Pseudomonadati</taxon>
        <taxon>Pseudomonadota</taxon>
        <taxon>Betaproteobacteria</taxon>
        <taxon>Burkholderiales</taxon>
        <taxon>Oxalobacteraceae</taxon>
        <taxon>Telluria group</taxon>
        <taxon>Massilia</taxon>
    </lineage>
</organism>
<dbReference type="NCBIfam" id="TIGR02532">
    <property type="entry name" value="IV_pilin_GFxxxE"/>
    <property type="match status" value="1"/>
</dbReference>
<dbReference type="InterPro" id="IPR045584">
    <property type="entry name" value="Pilin-like"/>
</dbReference>